<comment type="caution">
    <text evidence="6">The sequence shown here is derived from an EMBL/GenBank/DDBJ whole genome shotgun (WGS) entry which is preliminary data.</text>
</comment>
<keyword evidence="3 4" id="KW-0408">Iron</keyword>
<dbReference type="InterPro" id="IPR001128">
    <property type="entry name" value="Cyt_P450"/>
</dbReference>
<keyword evidence="5" id="KW-0812">Transmembrane</keyword>
<keyword evidence="4" id="KW-0503">Monooxygenase</keyword>
<dbReference type="PANTHER" id="PTHR47955:SF15">
    <property type="entry name" value="CYTOCHROME P450 71A2-LIKE"/>
    <property type="match status" value="1"/>
</dbReference>
<dbReference type="EMBL" id="JASCZI010000076">
    <property type="protein sequence ID" value="MED6108299.1"/>
    <property type="molecule type" value="Genomic_DNA"/>
</dbReference>
<dbReference type="Gene3D" id="1.10.630.10">
    <property type="entry name" value="Cytochrome P450"/>
    <property type="match status" value="1"/>
</dbReference>
<dbReference type="Proteomes" id="UP001341840">
    <property type="component" value="Unassembled WGS sequence"/>
</dbReference>
<organism evidence="6 7">
    <name type="scientific">Stylosanthes scabra</name>
    <dbReference type="NCBI Taxonomy" id="79078"/>
    <lineage>
        <taxon>Eukaryota</taxon>
        <taxon>Viridiplantae</taxon>
        <taxon>Streptophyta</taxon>
        <taxon>Embryophyta</taxon>
        <taxon>Tracheophyta</taxon>
        <taxon>Spermatophyta</taxon>
        <taxon>Magnoliopsida</taxon>
        <taxon>eudicotyledons</taxon>
        <taxon>Gunneridae</taxon>
        <taxon>Pentapetalae</taxon>
        <taxon>rosids</taxon>
        <taxon>fabids</taxon>
        <taxon>Fabales</taxon>
        <taxon>Fabaceae</taxon>
        <taxon>Papilionoideae</taxon>
        <taxon>50 kb inversion clade</taxon>
        <taxon>dalbergioids sensu lato</taxon>
        <taxon>Dalbergieae</taxon>
        <taxon>Pterocarpus clade</taxon>
        <taxon>Stylosanthes</taxon>
    </lineage>
</organism>
<keyword evidence="7" id="KW-1185">Reference proteome</keyword>
<protein>
    <recommendedName>
        <fullName evidence="8">Cytochrome P450 71A1</fullName>
    </recommendedName>
</protein>
<dbReference type="PRINTS" id="PR00385">
    <property type="entry name" value="P450"/>
</dbReference>
<evidence type="ECO:0000313" key="6">
    <source>
        <dbReference type="EMBL" id="MED6108299.1"/>
    </source>
</evidence>
<evidence type="ECO:0000256" key="3">
    <source>
        <dbReference type="ARBA" id="ARBA00023004"/>
    </source>
</evidence>
<sequence>MALVSILKQLAYEENSTLYNSILFGIIITILLVVHNLIITRKRNNNNLPPCPLQLPFIGNLHQLGALPHRSFHELSKKHGPLMLLKLGQAQPTAANIFVYGCKDIGFAPYGEEWRQKRRICVLELLSVKRVRSFQSVRQQEIAELVGSIREACERNKGCCVNLSELLISTSNNIVSRCILGQKYDNPKDGSGKNFGELGRKLMRQFASFSVKDFFPSLGWVDVVTGLISEMNAIFVAFDSFLEDVIEEHRRRIKMKEEKEDKDFVDILLELQENNMLEFEDTQDSLKAILVDMFVGGSDTTSTTLEWTFAELLKNPKAMKKAQEEVRRVVGRKSKVEENDVNQMNYLNCVIKETLRLHPPVPLLIPRQTTSSAKVKGFDIPPKTRVFINAWAIQRDPELWEDPEEFIPERFENNQVDVRGLDFKLIPFGIGRRGCPGISFGLVSTEYVLANLLYWFDWKLNGEDACDIDMNEMCGLTVSKKVPLHLQPISYSL</sequence>
<keyword evidence="4" id="KW-0560">Oxidoreductase</keyword>
<keyword evidence="2 4" id="KW-0479">Metal-binding</keyword>
<evidence type="ECO:0000313" key="7">
    <source>
        <dbReference type="Proteomes" id="UP001341840"/>
    </source>
</evidence>
<dbReference type="PANTHER" id="PTHR47955">
    <property type="entry name" value="CYTOCHROME P450 FAMILY 71 PROTEIN"/>
    <property type="match status" value="1"/>
</dbReference>
<dbReference type="PROSITE" id="PS00086">
    <property type="entry name" value="CYTOCHROME_P450"/>
    <property type="match status" value="1"/>
</dbReference>
<name>A0ABU6Q8U8_9FABA</name>
<evidence type="ECO:0000256" key="5">
    <source>
        <dbReference type="SAM" id="Phobius"/>
    </source>
</evidence>
<dbReference type="SUPFAM" id="SSF48264">
    <property type="entry name" value="Cytochrome P450"/>
    <property type="match status" value="1"/>
</dbReference>
<evidence type="ECO:0000256" key="4">
    <source>
        <dbReference type="RuleBase" id="RU000461"/>
    </source>
</evidence>
<keyword evidence="4" id="KW-0349">Heme</keyword>
<proteinExistence type="inferred from homology"/>
<accession>A0ABU6Q8U8</accession>
<dbReference type="CDD" id="cd11072">
    <property type="entry name" value="CYP71-like"/>
    <property type="match status" value="1"/>
</dbReference>
<dbReference type="Pfam" id="PF00067">
    <property type="entry name" value="p450"/>
    <property type="match status" value="1"/>
</dbReference>
<evidence type="ECO:0008006" key="8">
    <source>
        <dbReference type="Google" id="ProtNLM"/>
    </source>
</evidence>
<dbReference type="InterPro" id="IPR036396">
    <property type="entry name" value="Cyt_P450_sf"/>
</dbReference>
<dbReference type="PRINTS" id="PR00463">
    <property type="entry name" value="EP450I"/>
</dbReference>
<comment type="similarity">
    <text evidence="1 4">Belongs to the cytochrome P450 family.</text>
</comment>
<dbReference type="InterPro" id="IPR017972">
    <property type="entry name" value="Cyt_P450_CS"/>
</dbReference>
<feature type="transmembrane region" description="Helical" evidence="5">
    <location>
        <begin position="18"/>
        <end position="39"/>
    </location>
</feature>
<gene>
    <name evidence="6" type="ORF">PIB30_022429</name>
</gene>
<keyword evidence="5" id="KW-0472">Membrane</keyword>
<keyword evidence="5" id="KW-1133">Transmembrane helix</keyword>
<evidence type="ECO:0000256" key="2">
    <source>
        <dbReference type="ARBA" id="ARBA00022723"/>
    </source>
</evidence>
<dbReference type="InterPro" id="IPR002401">
    <property type="entry name" value="Cyt_P450_E_grp-I"/>
</dbReference>
<reference evidence="6 7" key="1">
    <citation type="journal article" date="2023" name="Plants (Basel)">
        <title>Bridging the Gap: Combining Genomics and Transcriptomics Approaches to Understand Stylosanthes scabra, an Orphan Legume from the Brazilian Caatinga.</title>
        <authorList>
            <person name="Ferreira-Neto J.R.C."/>
            <person name="da Silva M.D."/>
            <person name="Binneck E."/>
            <person name="de Melo N.F."/>
            <person name="da Silva R.H."/>
            <person name="de Melo A.L.T.M."/>
            <person name="Pandolfi V."/>
            <person name="Bustamante F.O."/>
            <person name="Brasileiro-Vidal A.C."/>
            <person name="Benko-Iseppon A.M."/>
        </authorList>
    </citation>
    <scope>NUCLEOTIDE SEQUENCE [LARGE SCALE GENOMIC DNA]</scope>
    <source>
        <tissue evidence="6">Leaves</tissue>
    </source>
</reference>
<evidence type="ECO:0000256" key="1">
    <source>
        <dbReference type="ARBA" id="ARBA00010617"/>
    </source>
</evidence>